<feature type="domain" description="DNA2/NAM7 helicase-like C-terminal" evidence="4">
    <location>
        <begin position="1373"/>
        <end position="1570"/>
    </location>
</feature>
<feature type="domain" description="DNA2/NAM7 helicase helicase" evidence="3">
    <location>
        <begin position="680"/>
        <end position="753"/>
    </location>
</feature>
<feature type="domain" description="DUF3320" evidence="2">
    <location>
        <begin position="1827"/>
        <end position="1874"/>
    </location>
</feature>
<evidence type="ECO:0008006" key="8">
    <source>
        <dbReference type="Google" id="ProtNLM"/>
    </source>
</evidence>
<dbReference type="CDD" id="cd18808">
    <property type="entry name" value="SF1_C_Upf1"/>
    <property type="match status" value="1"/>
</dbReference>
<dbReference type="SUPFAM" id="SSF52980">
    <property type="entry name" value="Restriction endonuclease-like"/>
    <property type="match status" value="1"/>
</dbReference>
<dbReference type="Pfam" id="PF13086">
    <property type="entry name" value="AAA_11"/>
    <property type="match status" value="2"/>
</dbReference>
<protein>
    <recommendedName>
        <fullName evidence="8">AAA domain-containing protein</fullName>
    </recommendedName>
</protein>
<proteinExistence type="predicted"/>
<dbReference type="InterPro" id="IPR047187">
    <property type="entry name" value="SF1_C_Upf1"/>
</dbReference>
<dbReference type="Pfam" id="PF13087">
    <property type="entry name" value="AAA_12"/>
    <property type="match status" value="1"/>
</dbReference>
<dbReference type="SUPFAM" id="SSF52540">
    <property type="entry name" value="P-loop containing nucleoside triphosphate hydrolases"/>
    <property type="match status" value="1"/>
</dbReference>
<dbReference type="InterPro" id="IPR049468">
    <property type="entry name" value="Restrct_endonuc-II-like_dom"/>
</dbReference>
<evidence type="ECO:0000259" key="5">
    <source>
        <dbReference type="Pfam" id="PF18741"/>
    </source>
</evidence>
<dbReference type="InterPro" id="IPR045055">
    <property type="entry name" value="DNA2/NAM7-like"/>
</dbReference>
<evidence type="ECO:0000256" key="1">
    <source>
        <dbReference type="SAM" id="MobiDB-lite"/>
    </source>
</evidence>
<dbReference type="FunFam" id="3.40.50.300:FF:002063">
    <property type="entry name" value="DNA helicase related protein"/>
    <property type="match status" value="1"/>
</dbReference>
<evidence type="ECO:0000259" key="4">
    <source>
        <dbReference type="Pfam" id="PF13087"/>
    </source>
</evidence>
<name>A0A1I3PVK5_9RHOB</name>
<dbReference type="Proteomes" id="UP000199377">
    <property type="component" value="Unassembled WGS sequence"/>
</dbReference>
<dbReference type="Pfam" id="PF13195">
    <property type="entry name" value="DUF4011"/>
    <property type="match status" value="1"/>
</dbReference>
<dbReference type="Pfam" id="PF18741">
    <property type="entry name" value="MTES_1575"/>
    <property type="match status" value="1"/>
</dbReference>
<dbReference type="InterPro" id="IPR041677">
    <property type="entry name" value="DNA2/NAM7_AAA_11"/>
</dbReference>
<evidence type="ECO:0000259" key="2">
    <source>
        <dbReference type="Pfam" id="PF11784"/>
    </source>
</evidence>
<feature type="domain" description="DNA2/NAM7 helicase helicase" evidence="3">
    <location>
        <begin position="1308"/>
        <end position="1349"/>
    </location>
</feature>
<dbReference type="RefSeq" id="WP_245779289.1">
    <property type="nucleotide sequence ID" value="NZ_FOQH01000021.1"/>
</dbReference>
<dbReference type="GO" id="GO:0004386">
    <property type="term" value="F:helicase activity"/>
    <property type="evidence" value="ECO:0007669"/>
    <property type="project" value="InterPro"/>
</dbReference>
<dbReference type="Pfam" id="PF11784">
    <property type="entry name" value="DUF3320"/>
    <property type="match status" value="1"/>
</dbReference>
<organism evidence="6 7">
    <name type="scientific">Albimonas pacifica</name>
    <dbReference type="NCBI Taxonomy" id="1114924"/>
    <lineage>
        <taxon>Bacteria</taxon>
        <taxon>Pseudomonadati</taxon>
        <taxon>Pseudomonadota</taxon>
        <taxon>Alphaproteobacteria</taxon>
        <taxon>Rhodobacterales</taxon>
        <taxon>Paracoccaceae</taxon>
        <taxon>Albimonas</taxon>
    </lineage>
</organism>
<sequence length="1974" mass="216783">MESISEASPRDVDAPALTVAIRCAKRVNFASAQNNVAMLHEVRLTNGSEVAQTDIKVRASAEPDVVRAKAWTIDRLAPGAEITLTDLATELDIGRLSALNEAEIGELIFSVESAQTQEIVERRRIELLARDEWGGLGDMAQLLAAFVSPNDAVVAGLLKEASRILERAGHDGALDGYQSGDPGRAWLLAGAIWSAATGMGLSYAMPPASFEVEGQKVRSPGRIRAEGLATCLDSSLLLAAAYEAAGLNPAVLFSQGHAWVGVWLRKRDFGHLTEPDVVAVRKAVQAKEFVPVETTLMTKRPTIGFEHAVDEGRRRLSEDRESEFVMAIDVTRARAARIRPLATEGEAVASNTEEDVAAPAALPKPIDFGLLPDELGDEAPDTPLGRIERWQRKLLDLSLRNRLLNFKDSKQSLPFLCPDVAALEDELADGRKFTALALREDDPIGARTVSPEDRRRIEEEVARDAFARRQIAVPLTSKEMNNRLLTLFRKAKSDMQEGGTNTLFLAAGFLRWKKTEGDTRSYRAPILLAPVKLERRSAQSEFRISDHEDDVRINATLFEFLKRDFDLRIPELEEELPRDGSGIDVPLILEIMRQKVRDVAGFEVVEELALSTFSFSKYLMWKDLVDRTDQLRENRLVRHLVDNPGESFEIPQEAREGAFEPAELDRRLAPSDLLTPLPADSSQLSAVVAAAAGQDFVLIGPPGTGKSQTIANIISQCLANGRTVLFVAEKAAALDVVHRRLEAHGLGDACLELHSNKTDRKAVLTQLGRSWDRVASDPKREWVEVTETLRVTRDQLNGYVEALHRPGTQGFSVFDAIGMTASGLPEVSLGFASKDAHDAESFRHLITLARDLQRTHDAVGGRPVFRLVATDDWSFAWEARLIEVAEALDAASRHLRDRTAAVGARLGLTPDPACAAERVDLLKSLCPRALPSARDLSGVPDLPHAALAEQRDRLGADLAALETARGRMAARYAAKEIARIPLDQLDADWRQAQTKFWPFSALARRRIRKLLQTYADGGAADPAQDLKALQEAKSVLSNLDANPLRPLTRLPDHADLGALDDLLAQRAAFRDAVDRLKPLADDPAAFGAAVAELSAGPGHDMKAELERLGDAATTFDAAMTAFRETSRGDPSGWSLRELEQELDALRANRDALSDWTRWVQARDAAGAQGLGPIVEALEARKLSAPAPDAFARAYAAWWLPLAMDADDRLRRFAHWEHENAIETFRALDDKAAELAPSEVMRRIAHDLPTRDGAPRKSELGVLRHQLGLQRPSMPIRALLSEMPTTFSKLAPCVLMSPLSVAQYLPAGQAAFDVVIFDEASQITTWDAIGAIARGRQAIIVGDPKQLPPTNFFGRADDGDGDLPEIERDMPSILDEVCGAGIPTRRLDWHYRSRDEALIAFSNHHYYGGGLVTFPAPTTGSEALRFHPVDGAYARGKGRTNAAEAKAIVAMIRARLTDWLDLPEASRPTLGVITFNGEQQALILDLLDEARRVDGRLEWFFADERDEPVIVKNLENIQGDERDVMLFSITFGPDLAGKLTMNFGALNSEGGEKRLNVAVTRARRELHVFASIRAEQIDLGRTRALGVNHLKAFLDYAERGVVALPAQDLGSQGLAENVFEQAVADALAARGWEIRTQVGVSGFRIDLGVVHPDAAGAYLAGVECDGAQYHSSATARDRDNVRQAVLEGLGWTILRVWSTDWFRNSAAVADRVHEALTMLLEDDRERRAREAEAERGAEEAGEPAEPAEPQRLLPAPFDEDSSPGHDPAEKVDEDELSVDEPHCLPPPAEPSRSSNLFADGFTDQLQSRRSEPVRPAEPPTAAVELSPDHFFEWSYSPTLRAFIAEIVASDAPLPLSRLARKVARAHGWQQTGRRIATRVESMLGDVLVEDQFGTPFVWPKDGRADRTPFRGLDDRAIREVSRTEIASVIDAHSKELAYSEDPTLDLARQLGIARLSSDARAYLDQVRAWCDEAGD</sequence>
<dbReference type="Gene3D" id="3.40.960.10">
    <property type="entry name" value="VSR Endonuclease"/>
    <property type="match status" value="1"/>
</dbReference>
<dbReference type="Gene3D" id="3.40.50.300">
    <property type="entry name" value="P-loop containing nucleotide triphosphate hydrolases"/>
    <property type="match status" value="3"/>
</dbReference>
<feature type="region of interest" description="Disordered" evidence="1">
    <location>
        <begin position="1726"/>
        <end position="1796"/>
    </location>
</feature>
<evidence type="ECO:0000313" key="6">
    <source>
        <dbReference type="EMBL" id="SFJ24966.1"/>
    </source>
</evidence>
<dbReference type="STRING" id="1114924.SAMN05216258_1215"/>
<dbReference type="PANTHER" id="PTHR10887">
    <property type="entry name" value="DNA2/NAM7 HELICASE FAMILY"/>
    <property type="match status" value="1"/>
</dbReference>
<feature type="compositionally biased region" description="Basic and acidic residues" evidence="1">
    <location>
        <begin position="1726"/>
        <end position="1737"/>
    </location>
</feature>
<gene>
    <name evidence="6" type="ORF">SAMN05216258_1215</name>
</gene>
<dbReference type="InterPro" id="IPR021754">
    <property type="entry name" value="DUF3320"/>
</dbReference>
<keyword evidence="7" id="KW-1185">Reference proteome</keyword>
<dbReference type="InterPro" id="IPR011335">
    <property type="entry name" value="Restrct_endonuc-II-like"/>
</dbReference>
<accession>A0A1I3PVK5</accession>
<dbReference type="PANTHER" id="PTHR10887:SF495">
    <property type="entry name" value="HELICASE SENATAXIN ISOFORM X1-RELATED"/>
    <property type="match status" value="1"/>
</dbReference>
<evidence type="ECO:0000313" key="7">
    <source>
        <dbReference type="Proteomes" id="UP000199377"/>
    </source>
</evidence>
<dbReference type="FunFam" id="3.40.960.10:FF:000002">
    <property type="entry name" value="DNA helicase related protein"/>
    <property type="match status" value="1"/>
</dbReference>
<feature type="domain" description="Restriction endonuclease type II-like" evidence="5">
    <location>
        <begin position="1618"/>
        <end position="1715"/>
    </location>
</feature>
<evidence type="ECO:0000259" key="3">
    <source>
        <dbReference type="Pfam" id="PF13086"/>
    </source>
</evidence>
<dbReference type="InterPro" id="IPR027417">
    <property type="entry name" value="P-loop_NTPase"/>
</dbReference>
<dbReference type="EMBL" id="FOQH01000021">
    <property type="protein sequence ID" value="SFJ24966.1"/>
    <property type="molecule type" value="Genomic_DNA"/>
</dbReference>
<dbReference type="InterPro" id="IPR025103">
    <property type="entry name" value="DUF4011"/>
</dbReference>
<reference evidence="6 7" key="1">
    <citation type="submission" date="2016-10" db="EMBL/GenBank/DDBJ databases">
        <authorList>
            <person name="de Groot N.N."/>
        </authorList>
    </citation>
    <scope>NUCLEOTIDE SEQUENCE [LARGE SCALE GENOMIC DNA]</scope>
    <source>
        <strain evidence="6 7">CGMCC 1.11030</strain>
    </source>
</reference>
<dbReference type="InterPro" id="IPR041679">
    <property type="entry name" value="DNA2/NAM7-like_C"/>
</dbReference>